<dbReference type="GO" id="GO:0006355">
    <property type="term" value="P:regulation of DNA-templated transcription"/>
    <property type="evidence" value="ECO:0007669"/>
    <property type="project" value="InterPro"/>
</dbReference>
<keyword evidence="3" id="KW-0902">Two-component regulatory system</keyword>
<evidence type="ECO:0000256" key="5">
    <source>
        <dbReference type="ARBA" id="ARBA00023125"/>
    </source>
</evidence>
<comment type="function">
    <text evidence="7">This protein is a positive regulator for the phosphate regulon. Transcription of this operon is positively regulated by PhoB and PhoR when phosphate is limited.</text>
</comment>
<dbReference type="InterPro" id="IPR036388">
    <property type="entry name" value="WH-like_DNA-bd_sf"/>
</dbReference>
<evidence type="ECO:0000256" key="9">
    <source>
        <dbReference type="PROSITE-ProRule" id="PRU01091"/>
    </source>
</evidence>
<evidence type="ECO:0000256" key="1">
    <source>
        <dbReference type="ARBA" id="ARBA00013332"/>
    </source>
</evidence>
<evidence type="ECO:0000256" key="7">
    <source>
        <dbReference type="ARBA" id="ARBA00024735"/>
    </source>
</evidence>
<evidence type="ECO:0000256" key="4">
    <source>
        <dbReference type="ARBA" id="ARBA00023015"/>
    </source>
</evidence>
<dbReference type="SMART" id="SM00448">
    <property type="entry name" value="REC"/>
    <property type="match status" value="1"/>
</dbReference>
<dbReference type="PROSITE" id="PS50110">
    <property type="entry name" value="RESPONSE_REGULATORY"/>
    <property type="match status" value="1"/>
</dbReference>
<dbReference type="PANTHER" id="PTHR48111:SF21">
    <property type="entry name" value="DNA-BINDING DUAL MASTER TRANSCRIPTIONAL REGULATOR RPAA"/>
    <property type="match status" value="1"/>
</dbReference>
<dbReference type="RefSeq" id="WP_214172972.1">
    <property type="nucleotide sequence ID" value="NZ_JAHCVJ010000009.1"/>
</dbReference>
<sequence length="228" mass="26018">MTVLIIEDEQELAELLAFNLRNEGYETLIANDGKNGYETAIREKPSLILLDLMLPELNGIDVCKLVKKHHDTSRIPVIMLTARNEEIDRVVGFEVGADDYMVKPFSNRELLLRIKAILRRSATGAPENDTDEAIEIGPICIDPGRHRVKVNDEVIVLTTTEFKLLLTLAERKERMLSREFLLRTVWGYNHTSDTRTVDTHITRLRNKLGDAGELVKTVRGFGYKLEFQ</sequence>
<evidence type="ECO:0000256" key="3">
    <source>
        <dbReference type="ARBA" id="ARBA00023012"/>
    </source>
</evidence>
<dbReference type="GO" id="GO:0000156">
    <property type="term" value="F:phosphorelay response regulator activity"/>
    <property type="evidence" value="ECO:0007669"/>
    <property type="project" value="TreeGrafter"/>
</dbReference>
<dbReference type="GO" id="GO:0005829">
    <property type="term" value="C:cytosol"/>
    <property type="evidence" value="ECO:0007669"/>
    <property type="project" value="TreeGrafter"/>
</dbReference>
<evidence type="ECO:0000259" key="11">
    <source>
        <dbReference type="PROSITE" id="PS51755"/>
    </source>
</evidence>
<dbReference type="CDD" id="cd00383">
    <property type="entry name" value="trans_reg_C"/>
    <property type="match status" value="1"/>
</dbReference>
<dbReference type="Proteomes" id="UP000811899">
    <property type="component" value="Unassembled WGS sequence"/>
</dbReference>
<feature type="domain" description="Response regulatory" evidence="10">
    <location>
        <begin position="2"/>
        <end position="118"/>
    </location>
</feature>
<organism evidence="12 13">
    <name type="scientific">Geoanaerobacter pelophilus</name>
    <dbReference type="NCBI Taxonomy" id="60036"/>
    <lineage>
        <taxon>Bacteria</taxon>
        <taxon>Pseudomonadati</taxon>
        <taxon>Thermodesulfobacteriota</taxon>
        <taxon>Desulfuromonadia</taxon>
        <taxon>Geobacterales</taxon>
        <taxon>Geobacteraceae</taxon>
        <taxon>Geoanaerobacter</taxon>
    </lineage>
</organism>
<dbReference type="PANTHER" id="PTHR48111">
    <property type="entry name" value="REGULATOR OF RPOS"/>
    <property type="match status" value="1"/>
</dbReference>
<keyword evidence="5 9" id="KW-0238">DNA-binding</keyword>
<dbReference type="SUPFAM" id="SSF52172">
    <property type="entry name" value="CheY-like"/>
    <property type="match status" value="1"/>
</dbReference>
<dbReference type="Pfam" id="PF00072">
    <property type="entry name" value="Response_reg"/>
    <property type="match status" value="1"/>
</dbReference>
<dbReference type="PROSITE" id="PS51755">
    <property type="entry name" value="OMPR_PHOB"/>
    <property type="match status" value="1"/>
</dbReference>
<keyword evidence="2 8" id="KW-0597">Phosphoprotein</keyword>
<feature type="DNA-binding region" description="OmpR/PhoB-type" evidence="9">
    <location>
        <begin position="131"/>
        <end position="227"/>
    </location>
</feature>
<feature type="domain" description="OmpR/PhoB-type" evidence="11">
    <location>
        <begin position="131"/>
        <end position="227"/>
    </location>
</feature>
<evidence type="ECO:0000313" key="13">
    <source>
        <dbReference type="Proteomes" id="UP000811899"/>
    </source>
</evidence>
<name>A0AAW4LE69_9BACT</name>
<comment type="caution">
    <text evidence="12">The sequence shown here is derived from an EMBL/GenBank/DDBJ whole genome shotgun (WGS) entry which is preliminary data.</text>
</comment>
<dbReference type="InterPro" id="IPR039420">
    <property type="entry name" value="WalR-like"/>
</dbReference>
<dbReference type="FunFam" id="1.10.10.10:FF:000018">
    <property type="entry name" value="DNA-binding response regulator ResD"/>
    <property type="match status" value="1"/>
</dbReference>
<keyword evidence="13" id="KW-1185">Reference proteome</keyword>
<evidence type="ECO:0000256" key="6">
    <source>
        <dbReference type="ARBA" id="ARBA00023163"/>
    </source>
</evidence>
<dbReference type="Gene3D" id="1.10.10.10">
    <property type="entry name" value="Winged helix-like DNA-binding domain superfamily/Winged helix DNA-binding domain"/>
    <property type="match status" value="1"/>
</dbReference>
<accession>A0AAW4LE69</accession>
<dbReference type="AlphaFoldDB" id="A0AAW4LE69"/>
<dbReference type="GO" id="GO:0000976">
    <property type="term" value="F:transcription cis-regulatory region binding"/>
    <property type="evidence" value="ECO:0007669"/>
    <property type="project" value="TreeGrafter"/>
</dbReference>
<protein>
    <recommendedName>
        <fullName evidence="1">Phosphate regulon transcriptional regulatory protein PhoB</fullName>
    </recommendedName>
</protein>
<dbReference type="Gene3D" id="3.40.50.2300">
    <property type="match status" value="1"/>
</dbReference>
<dbReference type="InterPro" id="IPR001867">
    <property type="entry name" value="OmpR/PhoB-type_DNA-bd"/>
</dbReference>
<dbReference type="FunFam" id="3.40.50.2300:FF:000001">
    <property type="entry name" value="DNA-binding response regulator PhoB"/>
    <property type="match status" value="1"/>
</dbReference>
<evidence type="ECO:0000259" key="10">
    <source>
        <dbReference type="PROSITE" id="PS50110"/>
    </source>
</evidence>
<dbReference type="InterPro" id="IPR001789">
    <property type="entry name" value="Sig_transdc_resp-reg_receiver"/>
</dbReference>
<dbReference type="GO" id="GO:0032993">
    <property type="term" value="C:protein-DNA complex"/>
    <property type="evidence" value="ECO:0007669"/>
    <property type="project" value="TreeGrafter"/>
</dbReference>
<gene>
    <name evidence="12" type="ORF">KI809_17965</name>
</gene>
<dbReference type="Gene3D" id="6.10.250.690">
    <property type="match status" value="1"/>
</dbReference>
<dbReference type="InterPro" id="IPR016032">
    <property type="entry name" value="Sig_transdc_resp-reg_C-effctor"/>
</dbReference>
<reference evidence="12 13" key="1">
    <citation type="submission" date="2021-05" db="EMBL/GenBank/DDBJ databases">
        <title>The draft genome of Geobacter pelophilus DSM 12255.</title>
        <authorList>
            <person name="Xu Z."/>
            <person name="Masuda Y."/>
            <person name="Itoh H."/>
            <person name="Senoo K."/>
        </authorList>
    </citation>
    <scope>NUCLEOTIDE SEQUENCE [LARGE SCALE GENOMIC DNA]</scope>
    <source>
        <strain evidence="12 13">DSM 12255</strain>
    </source>
</reference>
<evidence type="ECO:0000256" key="2">
    <source>
        <dbReference type="ARBA" id="ARBA00022553"/>
    </source>
</evidence>
<feature type="modified residue" description="4-aspartylphosphate" evidence="8">
    <location>
        <position position="51"/>
    </location>
</feature>
<dbReference type="SUPFAM" id="SSF46894">
    <property type="entry name" value="C-terminal effector domain of the bipartite response regulators"/>
    <property type="match status" value="1"/>
</dbReference>
<evidence type="ECO:0000313" key="12">
    <source>
        <dbReference type="EMBL" id="MBT0666202.1"/>
    </source>
</evidence>
<dbReference type="EMBL" id="JAHCVJ010000009">
    <property type="protein sequence ID" value="MBT0666202.1"/>
    <property type="molecule type" value="Genomic_DNA"/>
</dbReference>
<dbReference type="SMART" id="SM00862">
    <property type="entry name" value="Trans_reg_C"/>
    <property type="match status" value="1"/>
</dbReference>
<dbReference type="Pfam" id="PF00486">
    <property type="entry name" value="Trans_reg_C"/>
    <property type="match status" value="1"/>
</dbReference>
<keyword evidence="4" id="KW-0805">Transcription regulation</keyword>
<dbReference type="InterPro" id="IPR011006">
    <property type="entry name" value="CheY-like_superfamily"/>
</dbReference>
<evidence type="ECO:0000256" key="8">
    <source>
        <dbReference type="PROSITE-ProRule" id="PRU00169"/>
    </source>
</evidence>
<proteinExistence type="predicted"/>
<keyword evidence="6" id="KW-0804">Transcription</keyword>